<feature type="chain" id="PRO_5039954167" description="Outer membrane protein assembly factor BamA" evidence="9">
    <location>
        <begin position="38"/>
        <end position="806"/>
    </location>
</feature>
<dbReference type="GO" id="GO:0071709">
    <property type="term" value="P:membrane assembly"/>
    <property type="evidence" value="ECO:0007669"/>
    <property type="project" value="InterPro"/>
</dbReference>
<dbReference type="InterPro" id="IPR010827">
    <property type="entry name" value="BamA/TamA_POTRA"/>
</dbReference>
<gene>
    <name evidence="11" type="ordered locus">Adeh_1081</name>
</gene>
<dbReference type="NCBIfam" id="TIGR03303">
    <property type="entry name" value="OM_YaeT"/>
    <property type="match status" value="1"/>
</dbReference>
<evidence type="ECO:0000256" key="1">
    <source>
        <dbReference type="ARBA" id="ARBA00004370"/>
    </source>
</evidence>
<dbReference type="STRING" id="290397.Adeh_1081"/>
<dbReference type="GO" id="GO:0009279">
    <property type="term" value="C:cell outer membrane"/>
    <property type="evidence" value="ECO:0007669"/>
    <property type="project" value="UniProtKB-UniRule"/>
</dbReference>
<comment type="subcellular location">
    <subcellularLocation>
        <location evidence="1">Membrane</location>
    </subcellularLocation>
</comment>
<protein>
    <recommendedName>
        <fullName evidence="8">Outer membrane protein assembly factor BamA</fullName>
    </recommendedName>
</protein>
<dbReference type="KEGG" id="ade:Adeh_1081"/>
<dbReference type="InterPro" id="IPR000184">
    <property type="entry name" value="Bac_surfAg_D15"/>
</dbReference>
<dbReference type="EMBL" id="CP000251">
    <property type="protein sequence ID" value="ABC80856.1"/>
    <property type="molecule type" value="Genomic_DNA"/>
</dbReference>
<evidence type="ECO:0000256" key="5">
    <source>
        <dbReference type="ARBA" id="ARBA00022737"/>
    </source>
</evidence>
<dbReference type="Pfam" id="PF07244">
    <property type="entry name" value="POTRA"/>
    <property type="match status" value="5"/>
</dbReference>
<evidence type="ECO:0000256" key="9">
    <source>
        <dbReference type="SAM" id="SignalP"/>
    </source>
</evidence>
<evidence type="ECO:0000256" key="7">
    <source>
        <dbReference type="ARBA" id="ARBA00023237"/>
    </source>
</evidence>
<sequence>MRFSRGRFRFRGSVTRHLLSVPVLLAALLLAAAPALARGADAVLSDVRIEGNRRVEVDAIRATISSKKGEPLDPKKVDQDLRGIMRLGLFSDATAELEGPEASPALVYKVVERPTVHEAKIVGNQALSKDDLKDTVELKPYAVLDLAVVRKDVKKIQEKYVEKGYYLADVTWKVVDLPDNQADVIYTVDEKAKVQVKEIRFLGNDHVPKDDITPFMQTQEGNLLSFLNSTGTYKEEAFQHDLQSVQAVYMDKGYVTVKVGKPSVALSPDRRFLFITIPVEEGEKYDIGKVEFSGQLLDREPVLKRMVRTKTGDLFMRSKVGADIFAIGDLYKDMGYAYANVTPLTNTDPKRRIVDINFEVQPGPKVHFERIEIIGNDKTRDKVIRRELRIYEGELYSGTGIKASKQRITALGFFETVEITTKKGSKDDTIVATVEVKEKATGTFQVGAGFSSYENFILTGQISQNNFFGWGQTLSLQVQWSSIRQLGQIQFVEPYFLDTRWTFAFDLYATEGYYTTFTRRAIGGSMTWGYELSGLYPWWSFARKLDDLRLFATYTNEYVSVSASDSGLLYANQFKSGTTSALRLSLQWDKRDNRLFPSRGWFVSTSAEAAPPFLAPQWAFGQNVNLFTRYAVDARWYRPVFLGLIARAKLTLGYIRNWDASHQVPISELYYVGGINSLRGYRYLSIAPAEDVGRSRNPSSALYPLAVGGDKQLVLNLELEFPIVEKVGVRGVLFSDMGNAFARGKFSDPDVPLSLYKSVGFGFRWFSPIGPLRFEWGIPLNRRKDKLTGEYVDQALDFQFTIGNFF</sequence>
<evidence type="ECO:0000256" key="8">
    <source>
        <dbReference type="NCBIfam" id="TIGR03303"/>
    </source>
</evidence>
<dbReference type="Pfam" id="PF01103">
    <property type="entry name" value="Omp85"/>
    <property type="match status" value="1"/>
</dbReference>
<keyword evidence="3" id="KW-0812">Transmembrane</keyword>
<keyword evidence="7" id="KW-0998">Cell outer membrane</keyword>
<evidence type="ECO:0000256" key="6">
    <source>
        <dbReference type="ARBA" id="ARBA00023136"/>
    </source>
</evidence>
<dbReference type="Proteomes" id="UP000001935">
    <property type="component" value="Chromosome"/>
</dbReference>
<dbReference type="eggNOG" id="COG4775">
    <property type="taxonomic scope" value="Bacteria"/>
</dbReference>
<keyword evidence="4 9" id="KW-0732">Signal</keyword>
<feature type="signal peptide" evidence="9">
    <location>
        <begin position="1"/>
        <end position="37"/>
    </location>
</feature>
<feature type="domain" description="POTRA" evidence="10">
    <location>
        <begin position="366"/>
        <end position="439"/>
    </location>
</feature>
<feature type="domain" description="POTRA" evidence="10">
    <location>
        <begin position="114"/>
        <end position="191"/>
    </location>
</feature>
<keyword evidence="6" id="KW-0472">Membrane</keyword>
<dbReference type="PANTHER" id="PTHR12815:SF23">
    <property type="entry name" value="OUTER MEMBRANE PROTEIN ASSEMBLY FACTOR BAMA"/>
    <property type="match status" value="1"/>
</dbReference>
<dbReference type="PANTHER" id="PTHR12815">
    <property type="entry name" value="SORTING AND ASSEMBLY MACHINERY SAMM50 PROTEIN FAMILY MEMBER"/>
    <property type="match status" value="1"/>
</dbReference>
<evidence type="ECO:0000256" key="2">
    <source>
        <dbReference type="ARBA" id="ARBA00022452"/>
    </source>
</evidence>
<dbReference type="InterPro" id="IPR034746">
    <property type="entry name" value="POTRA"/>
</dbReference>
<accession>Q2IPX2</accession>
<dbReference type="AlphaFoldDB" id="Q2IPX2"/>
<evidence type="ECO:0000256" key="4">
    <source>
        <dbReference type="ARBA" id="ARBA00022729"/>
    </source>
</evidence>
<organism evidence="11 12">
    <name type="scientific">Anaeromyxobacter dehalogenans (strain 2CP-C)</name>
    <dbReference type="NCBI Taxonomy" id="290397"/>
    <lineage>
        <taxon>Bacteria</taxon>
        <taxon>Pseudomonadati</taxon>
        <taxon>Myxococcota</taxon>
        <taxon>Myxococcia</taxon>
        <taxon>Myxococcales</taxon>
        <taxon>Cystobacterineae</taxon>
        <taxon>Anaeromyxobacteraceae</taxon>
        <taxon>Anaeromyxobacter</taxon>
    </lineage>
</organism>
<proteinExistence type="inferred from homology"/>
<feature type="domain" description="POTRA" evidence="10">
    <location>
        <begin position="42"/>
        <end position="113"/>
    </location>
</feature>
<dbReference type="PIRSF" id="PIRSF006076">
    <property type="entry name" value="OM_assembly_OMP85"/>
    <property type="match status" value="1"/>
</dbReference>
<dbReference type="HAMAP" id="MF_01430">
    <property type="entry name" value="OM_assembly_BamA"/>
    <property type="match status" value="1"/>
</dbReference>
<feature type="domain" description="POTRA" evidence="10">
    <location>
        <begin position="285"/>
        <end position="363"/>
    </location>
</feature>
<dbReference type="InterPro" id="IPR023707">
    <property type="entry name" value="OM_assembly_BamA"/>
</dbReference>
<name>Q2IPX2_ANADE</name>
<keyword evidence="5" id="KW-0677">Repeat</keyword>
<reference evidence="11 12" key="1">
    <citation type="submission" date="2006-01" db="EMBL/GenBank/DDBJ databases">
        <title>Complete sequence of Anaeromyxobacter dehalogenans 2CP-C.</title>
        <authorList>
            <consortium name="US DOE Joint Genome Institute"/>
            <person name="Copeland A."/>
            <person name="Lucas S."/>
            <person name="Lapidus A."/>
            <person name="Barry K."/>
            <person name="Detter J.C."/>
            <person name="Glavina T."/>
            <person name="Hammon N."/>
            <person name="Israni S."/>
            <person name="Pitluck S."/>
            <person name="Brettin T."/>
            <person name="Bruce D."/>
            <person name="Han C."/>
            <person name="Tapia R."/>
            <person name="Gilna P."/>
            <person name="Kiss H."/>
            <person name="Schmutz J."/>
            <person name="Larimer F."/>
            <person name="Land M."/>
            <person name="Kyrpides N."/>
            <person name="Anderson I."/>
            <person name="Sanford R.A."/>
            <person name="Ritalahti K.M."/>
            <person name="Thomas H.S."/>
            <person name="Kirby J.R."/>
            <person name="Zhulin I.B."/>
            <person name="Loeffler F.E."/>
            <person name="Richardson P."/>
        </authorList>
    </citation>
    <scope>NUCLEOTIDE SEQUENCE [LARGE SCALE GENOMIC DNA]</scope>
    <source>
        <strain evidence="11 12">2CP-C</strain>
    </source>
</reference>
<dbReference type="Gene3D" id="3.10.20.310">
    <property type="entry name" value="membrane protein fhac"/>
    <property type="match status" value="5"/>
</dbReference>
<evidence type="ECO:0000259" key="10">
    <source>
        <dbReference type="PROSITE" id="PS51779"/>
    </source>
</evidence>
<evidence type="ECO:0000313" key="12">
    <source>
        <dbReference type="Proteomes" id="UP000001935"/>
    </source>
</evidence>
<dbReference type="InterPro" id="IPR039910">
    <property type="entry name" value="D15-like"/>
</dbReference>
<keyword evidence="2" id="KW-1134">Transmembrane beta strand</keyword>
<evidence type="ECO:0000313" key="11">
    <source>
        <dbReference type="EMBL" id="ABC80856.1"/>
    </source>
</evidence>
<dbReference type="PROSITE" id="PS51779">
    <property type="entry name" value="POTRA"/>
    <property type="match status" value="4"/>
</dbReference>
<evidence type="ECO:0000256" key="3">
    <source>
        <dbReference type="ARBA" id="ARBA00022692"/>
    </source>
</evidence>
<dbReference type="HOGENOM" id="CLU_007664_1_1_7"/>
<dbReference type="Gene3D" id="2.40.160.50">
    <property type="entry name" value="membrane protein fhac: a member of the omp85/tpsb transporter family"/>
    <property type="match status" value="1"/>
</dbReference>